<dbReference type="Gene3D" id="1.20.58.420">
    <property type="entry name" value="AHSP"/>
    <property type="match status" value="1"/>
</dbReference>
<evidence type="ECO:0000256" key="5">
    <source>
        <dbReference type="SAM" id="Phobius"/>
    </source>
</evidence>
<dbReference type="SUPFAM" id="SSF48340">
    <property type="entry name" value="Interferon-induced guanylate-binding protein 1 (GBP1), C-terminal domain"/>
    <property type="match status" value="1"/>
</dbReference>
<evidence type="ECO:0000313" key="8">
    <source>
        <dbReference type="Proteomes" id="UP000479000"/>
    </source>
</evidence>
<dbReference type="Gene3D" id="3.40.50.300">
    <property type="entry name" value="P-loop containing nucleotide triphosphate hydrolases"/>
    <property type="match status" value="1"/>
</dbReference>
<evidence type="ECO:0000256" key="2">
    <source>
        <dbReference type="ARBA" id="ARBA00022801"/>
    </source>
</evidence>
<proteinExistence type="inferred from homology"/>
<dbReference type="PROSITE" id="PS51715">
    <property type="entry name" value="G_GB1_RHD3"/>
    <property type="match status" value="1"/>
</dbReference>
<dbReference type="SUPFAM" id="SSF52540">
    <property type="entry name" value="P-loop containing nucleoside triphosphate hydrolases"/>
    <property type="match status" value="1"/>
</dbReference>
<dbReference type="Pfam" id="PF02263">
    <property type="entry name" value="GBP"/>
    <property type="match status" value="1"/>
</dbReference>
<dbReference type="GO" id="GO:0005525">
    <property type="term" value="F:GTP binding"/>
    <property type="evidence" value="ECO:0007669"/>
    <property type="project" value="UniProtKB-KW"/>
</dbReference>
<keyword evidence="5" id="KW-0812">Transmembrane</keyword>
<gene>
    <name evidence="7" type="ORF">NTEN_LOCUS22127</name>
</gene>
<evidence type="ECO:0000256" key="1">
    <source>
        <dbReference type="ARBA" id="ARBA00022741"/>
    </source>
</evidence>
<keyword evidence="3" id="KW-0342">GTP-binding</keyword>
<keyword evidence="1" id="KW-0547">Nucleotide-binding</keyword>
<dbReference type="Proteomes" id="UP000479000">
    <property type="component" value="Unassembled WGS sequence"/>
</dbReference>
<keyword evidence="8" id="KW-1185">Reference proteome</keyword>
<dbReference type="InterPro" id="IPR030386">
    <property type="entry name" value="G_GB1_RHD3_dom"/>
</dbReference>
<evidence type="ECO:0000256" key="4">
    <source>
        <dbReference type="PROSITE-ProRule" id="PRU01052"/>
    </source>
</evidence>
<dbReference type="AlphaFoldDB" id="A0A6H5HN97"/>
<feature type="domain" description="GB1/RHD3-type G" evidence="6">
    <location>
        <begin position="1"/>
        <end position="268"/>
    </location>
</feature>
<dbReference type="PANTHER" id="PTHR10751">
    <property type="entry name" value="GUANYLATE BINDING PROTEIN"/>
    <property type="match status" value="1"/>
</dbReference>
<dbReference type="CDD" id="cd01851">
    <property type="entry name" value="GBP"/>
    <property type="match status" value="1"/>
</dbReference>
<dbReference type="OrthoDB" id="7788754at2759"/>
<keyword evidence="2" id="KW-0378">Hydrolase</keyword>
<dbReference type="Pfam" id="PF02841">
    <property type="entry name" value="GBP_C"/>
    <property type="match status" value="1"/>
</dbReference>
<evidence type="ECO:0000256" key="3">
    <source>
        <dbReference type="ARBA" id="ARBA00023134"/>
    </source>
</evidence>
<evidence type="ECO:0000259" key="6">
    <source>
        <dbReference type="PROSITE" id="PS51715"/>
    </source>
</evidence>
<protein>
    <recommendedName>
        <fullName evidence="6">GB1/RHD3-type G domain-containing protein</fullName>
    </recommendedName>
</protein>
<dbReference type="GO" id="GO:0003924">
    <property type="term" value="F:GTPase activity"/>
    <property type="evidence" value="ECO:0007669"/>
    <property type="project" value="InterPro"/>
</dbReference>
<dbReference type="InterPro" id="IPR027417">
    <property type="entry name" value="P-loop_NTPase"/>
</dbReference>
<evidence type="ECO:0000313" key="7">
    <source>
        <dbReference type="EMBL" id="CAB0018218.1"/>
    </source>
</evidence>
<accession>A0A6H5HN97</accession>
<keyword evidence="5" id="KW-0472">Membrane</keyword>
<comment type="similarity">
    <text evidence="4">Belongs to the TRAFAC class dynamin-like GTPase superfamily. GB1/RHD3 GTPase family.</text>
</comment>
<reference evidence="7 8" key="1">
    <citation type="submission" date="2020-02" db="EMBL/GenBank/DDBJ databases">
        <authorList>
            <person name="Ferguson B K."/>
        </authorList>
    </citation>
    <scope>NUCLEOTIDE SEQUENCE [LARGE SCALE GENOMIC DNA]</scope>
</reference>
<feature type="transmembrane region" description="Helical" evidence="5">
    <location>
        <begin position="399"/>
        <end position="428"/>
    </location>
</feature>
<dbReference type="EMBL" id="CADCXU010032289">
    <property type="protein sequence ID" value="CAB0018218.1"/>
    <property type="molecule type" value="Genomic_DNA"/>
</dbReference>
<keyword evidence="5" id="KW-1133">Transmembrane helix</keyword>
<dbReference type="InterPro" id="IPR003191">
    <property type="entry name" value="Guanylate-bd/ATL_C"/>
</dbReference>
<name>A0A6H5HN97_9HEMI</name>
<dbReference type="InterPro" id="IPR015894">
    <property type="entry name" value="Guanylate-bd_N"/>
</dbReference>
<organism evidence="7 8">
    <name type="scientific">Nesidiocoris tenuis</name>
    <dbReference type="NCBI Taxonomy" id="355587"/>
    <lineage>
        <taxon>Eukaryota</taxon>
        <taxon>Metazoa</taxon>
        <taxon>Ecdysozoa</taxon>
        <taxon>Arthropoda</taxon>
        <taxon>Hexapoda</taxon>
        <taxon>Insecta</taxon>
        <taxon>Pterygota</taxon>
        <taxon>Neoptera</taxon>
        <taxon>Paraneoptera</taxon>
        <taxon>Hemiptera</taxon>
        <taxon>Heteroptera</taxon>
        <taxon>Panheteroptera</taxon>
        <taxon>Cimicomorpha</taxon>
        <taxon>Miridae</taxon>
        <taxon>Dicyphina</taxon>
        <taxon>Nesidiocoris</taxon>
    </lineage>
</organism>
<dbReference type="InterPro" id="IPR036543">
    <property type="entry name" value="Guanylate-bd_C_sf"/>
</dbReference>
<sequence length="540" mass="60422">MADHHSGIPLISIPGPNKFSLNETALERLLLRKEVKDLPVAVISVAGAFNKAVERDIWIGNDGEPLIGFPWSGGSSRSTTGILIWSKLFVCTTSKNGNVCVILIDTQGIFDGESTVQEWATVFAISTMISSVQIYNLSQNIQEDDLQHLELFIEYGRLAQSKTGRKPFQKLLFLVRDWSYPYEHGYGAIGGKELLEKRLKTKDDQHVELQNIRRNIKSCFEQIDCFLMPHPGLKVASDPMFNGSLADIDPIFRAKLKELIRLVMTPANLVVKRVHGEVVTTKDLLTYLKKYVAVFNSGKLPEPKSLFMATAEANNLSAAADALDTYNKSMSQPGVRRVYVNETKLRDLHVRSKETAMQAFIKKPKIGSPSFSEVYKQKLESDIERSYKLILATNENRNIFALLLIPAKLILLAILCNILSTVASIFGLKTFSCFSTIWTVHLMQAAGVRIFGYARCMSTTDYFHLFCIYVCVTDLQHLPTAAFGQAVALGSDPLGLEPKIQYPPPPRGSRLTKVIRALLSIAERNRVERIENKSPIDLIR</sequence>